<dbReference type="Gene3D" id="3.40.50.10320">
    <property type="entry name" value="LmbE-like"/>
    <property type="match status" value="1"/>
</dbReference>
<dbReference type="EMBL" id="QXIT01000015">
    <property type="protein sequence ID" value="RIE10718.1"/>
    <property type="molecule type" value="Genomic_DNA"/>
</dbReference>
<dbReference type="AlphaFoldDB" id="A0A398DEL3"/>
<dbReference type="InterPro" id="IPR003737">
    <property type="entry name" value="GlcNAc_PI_deacetylase-related"/>
</dbReference>
<name>A0A398DEL3_9BACT</name>
<dbReference type="InterPro" id="IPR024078">
    <property type="entry name" value="LmbE-like_dom_sf"/>
</dbReference>
<reference evidence="1 2" key="1">
    <citation type="submission" date="2018-09" db="EMBL/GenBank/DDBJ databases">
        <title>Discovery and Ecogenomic Context for Candidatus Cryosericales, a Global Caldiserica Order Active in Thawing Permafrost.</title>
        <authorList>
            <person name="Martinez M.A."/>
            <person name="Woodcroft B.J."/>
            <person name="Ignacio Espinoza J.C."/>
            <person name="Zayed A."/>
            <person name="Singleton C.M."/>
            <person name="Boyd J."/>
            <person name="Li Y.-F."/>
            <person name="Purvine S."/>
            <person name="Maughan H."/>
            <person name="Hodgkins S.B."/>
            <person name="Anderson D."/>
            <person name="Sederholm M."/>
            <person name="Temperton B."/>
            <person name="Saleska S.R."/>
            <person name="Tyson G.W."/>
            <person name="Rich V.I."/>
        </authorList>
    </citation>
    <scope>NUCLEOTIDE SEQUENCE [LARGE SCALE GENOMIC DNA]</scope>
    <source>
        <strain evidence="1 2">SMC6</strain>
    </source>
</reference>
<comment type="caution">
    <text evidence="1">The sequence shown here is derived from an EMBL/GenBank/DDBJ whole genome shotgun (WGS) entry which is preliminary data.</text>
</comment>
<accession>A0A398DEL3</accession>
<organism evidence="1 2">
    <name type="scientific">Candidatus Cryosericum odellii</name>
    <dbReference type="NCBI Taxonomy" id="2290917"/>
    <lineage>
        <taxon>Bacteria</taxon>
        <taxon>Pseudomonadati</taxon>
        <taxon>Caldisericota/Cryosericota group</taxon>
        <taxon>Candidatus Cryosericota</taxon>
        <taxon>Candidatus Cryosericia</taxon>
        <taxon>Candidatus Cryosericales</taxon>
        <taxon>Candidatus Cryosericaceae</taxon>
        <taxon>Candidatus Cryosericum</taxon>
    </lineage>
</organism>
<dbReference type="SUPFAM" id="SSF102588">
    <property type="entry name" value="LmbE-like"/>
    <property type="match status" value="1"/>
</dbReference>
<gene>
    <name evidence="1" type="ORF">SMC6_00865</name>
</gene>
<dbReference type="PANTHER" id="PTHR12993:SF11">
    <property type="entry name" value="N-ACETYLGLUCOSAMINYL-PHOSPHATIDYLINOSITOL DE-N-ACETYLASE"/>
    <property type="match status" value="1"/>
</dbReference>
<proteinExistence type="predicted"/>
<evidence type="ECO:0000313" key="1">
    <source>
        <dbReference type="EMBL" id="RIE10718.1"/>
    </source>
</evidence>
<protein>
    <submittedName>
        <fullName evidence="1">PIG-L family deacetylase</fullName>
    </submittedName>
</protein>
<dbReference type="PANTHER" id="PTHR12993">
    <property type="entry name" value="N-ACETYLGLUCOSAMINYL-PHOSPHATIDYLINOSITOL DE-N-ACETYLASE-RELATED"/>
    <property type="match status" value="1"/>
</dbReference>
<evidence type="ECO:0000313" key="2">
    <source>
        <dbReference type="Proteomes" id="UP000266260"/>
    </source>
</evidence>
<sequence>MNWNEFLPVPHIDSAQKYVVFQPHSDDAVWFAGGLLLKLAKAGKEVTLVTMTDGCLGTTDVSMTRERLVAIRKDEDQRAGEAMGVVKHLYLPFHDGSLPHCGETTAAMVHIIRQEKPEAILAPDPWLTYEAHQDHLNCGWSAADSLIYCNLPLYLPELPPHDVRFIAFYLTSRPNQFVDITAETEAKLAALSLYRSQFTPETLQMAIEYLALKSADVGASHGMKMAEAFKVLTPLHLHTSVDSEFI</sequence>
<keyword evidence="2" id="KW-1185">Reference proteome</keyword>
<dbReference type="GO" id="GO:0016811">
    <property type="term" value="F:hydrolase activity, acting on carbon-nitrogen (but not peptide) bonds, in linear amides"/>
    <property type="evidence" value="ECO:0007669"/>
    <property type="project" value="TreeGrafter"/>
</dbReference>
<dbReference type="Pfam" id="PF02585">
    <property type="entry name" value="PIG-L"/>
    <property type="match status" value="1"/>
</dbReference>
<dbReference type="RefSeq" id="WP_119175348.1">
    <property type="nucleotide sequence ID" value="NZ_QXIT01000015.1"/>
</dbReference>
<dbReference type="Proteomes" id="UP000266260">
    <property type="component" value="Unassembled WGS sequence"/>
</dbReference>